<organism evidence="2 3">
    <name type="scientific">Chenopodium quinoa</name>
    <name type="common">Quinoa</name>
    <dbReference type="NCBI Taxonomy" id="63459"/>
    <lineage>
        <taxon>Eukaryota</taxon>
        <taxon>Viridiplantae</taxon>
        <taxon>Streptophyta</taxon>
        <taxon>Embryophyta</taxon>
        <taxon>Tracheophyta</taxon>
        <taxon>Spermatophyta</taxon>
        <taxon>Magnoliopsida</taxon>
        <taxon>eudicotyledons</taxon>
        <taxon>Gunneridae</taxon>
        <taxon>Pentapetalae</taxon>
        <taxon>Caryophyllales</taxon>
        <taxon>Chenopodiaceae</taxon>
        <taxon>Chenopodioideae</taxon>
        <taxon>Atripliceae</taxon>
        <taxon>Chenopodium</taxon>
    </lineage>
</organism>
<evidence type="ECO:0000256" key="1">
    <source>
        <dbReference type="SAM" id="MobiDB-lite"/>
    </source>
</evidence>
<accession>A0A803LLW4</accession>
<feature type="compositionally biased region" description="Basic and acidic residues" evidence="1">
    <location>
        <begin position="62"/>
        <end position="80"/>
    </location>
</feature>
<reference evidence="2" key="1">
    <citation type="journal article" date="2017" name="Nature">
        <title>The genome of Chenopodium quinoa.</title>
        <authorList>
            <person name="Jarvis D.E."/>
            <person name="Ho Y.S."/>
            <person name="Lightfoot D.J."/>
            <person name="Schmoeckel S.M."/>
            <person name="Li B."/>
            <person name="Borm T.J.A."/>
            <person name="Ohyanagi H."/>
            <person name="Mineta K."/>
            <person name="Michell C.T."/>
            <person name="Saber N."/>
            <person name="Kharbatia N.M."/>
            <person name="Rupper R.R."/>
            <person name="Sharp A.R."/>
            <person name="Dally N."/>
            <person name="Boughton B.A."/>
            <person name="Woo Y.H."/>
            <person name="Gao G."/>
            <person name="Schijlen E.G.W.M."/>
            <person name="Guo X."/>
            <person name="Momin A.A."/>
            <person name="Negrao S."/>
            <person name="Al-Babili S."/>
            <person name="Gehring C."/>
            <person name="Roessner U."/>
            <person name="Jung C."/>
            <person name="Murphy K."/>
            <person name="Arold S.T."/>
            <person name="Gojobori T."/>
            <person name="van der Linden C.G."/>
            <person name="van Loo E.N."/>
            <person name="Jellen E.N."/>
            <person name="Maughan P.J."/>
            <person name="Tester M."/>
        </authorList>
    </citation>
    <scope>NUCLEOTIDE SEQUENCE [LARGE SCALE GENOMIC DNA]</scope>
    <source>
        <strain evidence="2">cv. PI 614886</strain>
    </source>
</reference>
<dbReference type="AlphaFoldDB" id="A0A803LLW4"/>
<dbReference type="Proteomes" id="UP000596660">
    <property type="component" value="Unplaced"/>
</dbReference>
<feature type="compositionally biased region" description="Basic and acidic residues" evidence="1">
    <location>
        <begin position="260"/>
        <end position="272"/>
    </location>
</feature>
<keyword evidence="3" id="KW-1185">Reference proteome</keyword>
<sequence length="357" mass="39001">MGVWFQRYVRFRRRVGWVRGVQASVIYWPYCNSTASSPQVRYAAIRIEFQINEAVEYGEEDGGGREDASGPLEEDRRYGDGRGGGSGSGHDDYGFGGNGGKASVVGVGILDVAYADTSEVSADSPLPPDIPSSYDNLEEIAKTEQYRLEELMRSKSMKYGSYPQFTLTVKGEKIAIKFPVPSYCDIPGLIINLASSLNGDSVMDVQFRARPVISPHKLEFEILKKGSFSPAELEALVSIMQIAGERPGQSKAGERPGQTKVDERPGQTEAGERPGQSKAGERSSSAETLSTSKSITSLEAMGVRVFGLDEPLVGNANEEVTWDTIAGYDQQKREMEDTVLLALRSPEVYDDIARGTR</sequence>
<dbReference type="Gramene" id="AUR62015275-RA">
    <property type="protein sequence ID" value="AUR62015275-RA:cds"/>
    <property type="gene ID" value="AUR62015275"/>
</dbReference>
<reference evidence="2" key="2">
    <citation type="submission" date="2021-03" db="UniProtKB">
        <authorList>
            <consortium name="EnsemblPlants"/>
        </authorList>
    </citation>
    <scope>IDENTIFICATION</scope>
</reference>
<feature type="compositionally biased region" description="Low complexity" evidence="1">
    <location>
        <begin position="283"/>
        <end position="293"/>
    </location>
</feature>
<evidence type="ECO:0000313" key="3">
    <source>
        <dbReference type="Proteomes" id="UP000596660"/>
    </source>
</evidence>
<protein>
    <submittedName>
        <fullName evidence="2">Uncharacterized protein</fullName>
    </submittedName>
</protein>
<feature type="region of interest" description="Disordered" evidence="1">
    <location>
        <begin position="58"/>
        <end position="94"/>
    </location>
</feature>
<feature type="compositionally biased region" description="Gly residues" evidence="1">
    <location>
        <begin position="81"/>
        <end position="94"/>
    </location>
</feature>
<evidence type="ECO:0000313" key="2">
    <source>
        <dbReference type="EnsemblPlants" id="AUR62015275-RA:cds"/>
    </source>
</evidence>
<name>A0A803LLW4_CHEQI</name>
<dbReference type="EnsemblPlants" id="AUR62015275-RA">
    <property type="protein sequence ID" value="AUR62015275-RA:cds"/>
    <property type="gene ID" value="AUR62015275"/>
</dbReference>
<feature type="region of interest" description="Disordered" evidence="1">
    <location>
        <begin position="244"/>
        <end position="293"/>
    </location>
</feature>
<proteinExistence type="predicted"/>